<dbReference type="CDD" id="cd06170">
    <property type="entry name" value="LuxR_C_like"/>
    <property type="match status" value="1"/>
</dbReference>
<dbReference type="Pfam" id="PF00196">
    <property type="entry name" value="GerE"/>
    <property type="match status" value="1"/>
</dbReference>
<name>A0A6N8JN03_9ACTN</name>
<dbReference type="PANTHER" id="PTHR44688:SF16">
    <property type="entry name" value="DNA-BINDING TRANSCRIPTIONAL ACTIVATOR DEVR_DOSR"/>
    <property type="match status" value="1"/>
</dbReference>
<evidence type="ECO:0000256" key="4">
    <source>
        <dbReference type="SAM" id="MobiDB-lite"/>
    </source>
</evidence>
<dbReference type="RefSeq" id="WP_160344924.1">
    <property type="nucleotide sequence ID" value="NZ_WSRR01000004.1"/>
</dbReference>
<proteinExistence type="predicted"/>
<evidence type="ECO:0000256" key="2">
    <source>
        <dbReference type="ARBA" id="ARBA00023125"/>
    </source>
</evidence>
<keyword evidence="8" id="KW-1185">Reference proteome</keyword>
<organism evidence="7 8">
    <name type="scientific">Adlercreutzia mucosicola</name>
    <dbReference type="NCBI Taxonomy" id="580026"/>
    <lineage>
        <taxon>Bacteria</taxon>
        <taxon>Bacillati</taxon>
        <taxon>Actinomycetota</taxon>
        <taxon>Coriobacteriia</taxon>
        <taxon>Eggerthellales</taxon>
        <taxon>Eggerthellaceae</taxon>
        <taxon>Adlercreutzia</taxon>
    </lineage>
</organism>
<feature type="transmembrane region" description="Helical" evidence="5">
    <location>
        <begin position="369"/>
        <end position="389"/>
    </location>
</feature>
<evidence type="ECO:0000313" key="7">
    <source>
        <dbReference type="EMBL" id="MVX60399.1"/>
    </source>
</evidence>
<dbReference type="PROSITE" id="PS00622">
    <property type="entry name" value="HTH_LUXR_1"/>
    <property type="match status" value="1"/>
</dbReference>
<feature type="transmembrane region" description="Helical" evidence="5">
    <location>
        <begin position="107"/>
        <end position="127"/>
    </location>
</feature>
<dbReference type="OrthoDB" id="134985at2"/>
<sequence>MVNEGSPRLQPIGIGVVALGLLLTNATATLLSSGASILGCLIALDRPAGFLPLVAGVGAGLLVGSGLLLATTLRKLPTSLISPTTGAAAWAAAVLFAGIGLNAPNEGFGLCFAIAGIAYGIGGIALIARWRDLLAFLAPTAVLATVSWALALASLIAIACFSFASTAVMLGMNVLTPLGGCALTLRARSRRRDDEAAAPAHSSGAPALWPPLGGALICCVVLGFTCGTPHPADGFVHAETISRGVFLGFALCSGMLGLVALALPQPSRLRTIFSALCPIMAALPSIPCFAPVQPDGVVGTVLGVLTGVGFAFFATLTGWHLYAFTGPLQADKEHCASAARRWSLSIVLATVALGGGIFASPLLSDLAKTTVSLTLFVGYLVALATVAFARGSARSGAPTAPAPEDSGEDREAPAVDPLDARCAQLSEQHGLSPRESEVLGLLARGRTATYIAGELYVSKETVKVHVRHIYEKLGVHSRTELLDLFQR</sequence>
<dbReference type="GO" id="GO:0006355">
    <property type="term" value="P:regulation of DNA-templated transcription"/>
    <property type="evidence" value="ECO:0007669"/>
    <property type="project" value="InterPro"/>
</dbReference>
<dbReference type="GO" id="GO:0003677">
    <property type="term" value="F:DNA binding"/>
    <property type="evidence" value="ECO:0007669"/>
    <property type="project" value="UniProtKB-KW"/>
</dbReference>
<feature type="transmembrane region" description="Helical" evidence="5">
    <location>
        <begin position="12"/>
        <end position="44"/>
    </location>
</feature>
<dbReference type="PROSITE" id="PS50043">
    <property type="entry name" value="HTH_LUXR_2"/>
    <property type="match status" value="1"/>
</dbReference>
<feature type="transmembrane region" description="Helical" evidence="5">
    <location>
        <begin position="163"/>
        <end position="185"/>
    </location>
</feature>
<dbReference type="AlphaFoldDB" id="A0A6N8JN03"/>
<dbReference type="EMBL" id="WSRR01000004">
    <property type="protein sequence ID" value="MVX60399.1"/>
    <property type="molecule type" value="Genomic_DNA"/>
</dbReference>
<keyword evidence="5" id="KW-1133">Transmembrane helix</keyword>
<dbReference type="SMART" id="SM00421">
    <property type="entry name" value="HTH_LUXR"/>
    <property type="match status" value="1"/>
</dbReference>
<evidence type="ECO:0000256" key="1">
    <source>
        <dbReference type="ARBA" id="ARBA00023015"/>
    </source>
</evidence>
<feature type="transmembrane region" description="Helical" evidence="5">
    <location>
        <begin position="342"/>
        <end position="363"/>
    </location>
</feature>
<keyword evidence="1" id="KW-0805">Transcription regulation</keyword>
<dbReference type="PANTHER" id="PTHR44688">
    <property type="entry name" value="DNA-BINDING TRANSCRIPTIONAL ACTIVATOR DEVR_DOSR"/>
    <property type="match status" value="1"/>
</dbReference>
<feature type="transmembrane region" description="Helical" evidence="5">
    <location>
        <begin position="50"/>
        <end position="73"/>
    </location>
</feature>
<protein>
    <recommendedName>
        <fullName evidence="6">HTH luxR-type domain-containing protein</fullName>
    </recommendedName>
</protein>
<dbReference type="SUPFAM" id="SSF46894">
    <property type="entry name" value="C-terminal effector domain of the bipartite response regulators"/>
    <property type="match status" value="1"/>
</dbReference>
<dbReference type="Gene3D" id="1.10.10.10">
    <property type="entry name" value="Winged helix-like DNA-binding domain superfamily/Winged helix DNA-binding domain"/>
    <property type="match status" value="1"/>
</dbReference>
<feature type="region of interest" description="Disordered" evidence="4">
    <location>
        <begin position="393"/>
        <end position="414"/>
    </location>
</feature>
<dbReference type="InterPro" id="IPR000792">
    <property type="entry name" value="Tscrpt_reg_LuxR_C"/>
</dbReference>
<feature type="transmembrane region" description="Helical" evidence="5">
    <location>
        <begin position="80"/>
        <end position="101"/>
    </location>
</feature>
<dbReference type="InterPro" id="IPR016032">
    <property type="entry name" value="Sig_transdc_resp-reg_C-effctor"/>
</dbReference>
<feature type="domain" description="HTH luxR-type" evidence="6">
    <location>
        <begin position="424"/>
        <end position="487"/>
    </location>
</feature>
<evidence type="ECO:0000313" key="8">
    <source>
        <dbReference type="Proteomes" id="UP000463388"/>
    </source>
</evidence>
<dbReference type="PRINTS" id="PR00038">
    <property type="entry name" value="HTHLUXR"/>
</dbReference>
<evidence type="ECO:0000256" key="5">
    <source>
        <dbReference type="SAM" id="Phobius"/>
    </source>
</evidence>
<evidence type="ECO:0000259" key="6">
    <source>
        <dbReference type="PROSITE" id="PS50043"/>
    </source>
</evidence>
<reference evidence="7 8" key="1">
    <citation type="submission" date="2019-12" db="EMBL/GenBank/DDBJ databases">
        <title>Microbes associate with the intestines of laboratory mice.</title>
        <authorList>
            <person name="Navarre W."/>
            <person name="Wong E."/>
        </authorList>
    </citation>
    <scope>NUCLEOTIDE SEQUENCE [LARGE SCALE GENOMIC DNA]</scope>
    <source>
        <strain evidence="7 8">NM66_B29</strain>
    </source>
</reference>
<feature type="transmembrane region" description="Helical" evidence="5">
    <location>
        <begin position="271"/>
        <end position="292"/>
    </location>
</feature>
<feature type="transmembrane region" description="Helical" evidence="5">
    <location>
        <begin position="298"/>
        <end position="322"/>
    </location>
</feature>
<feature type="transmembrane region" description="Helical" evidence="5">
    <location>
        <begin position="245"/>
        <end position="264"/>
    </location>
</feature>
<evidence type="ECO:0000256" key="3">
    <source>
        <dbReference type="ARBA" id="ARBA00023163"/>
    </source>
</evidence>
<comment type="caution">
    <text evidence="7">The sequence shown here is derived from an EMBL/GenBank/DDBJ whole genome shotgun (WGS) entry which is preliminary data.</text>
</comment>
<feature type="transmembrane region" description="Helical" evidence="5">
    <location>
        <begin position="134"/>
        <end position="157"/>
    </location>
</feature>
<keyword evidence="5" id="KW-0812">Transmembrane</keyword>
<keyword evidence="3" id="KW-0804">Transcription</keyword>
<keyword evidence="5" id="KW-0472">Membrane</keyword>
<accession>A0A6N8JN03</accession>
<dbReference type="Proteomes" id="UP000463388">
    <property type="component" value="Unassembled WGS sequence"/>
</dbReference>
<dbReference type="InterPro" id="IPR036388">
    <property type="entry name" value="WH-like_DNA-bd_sf"/>
</dbReference>
<feature type="transmembrane region" description="Helical" evidence="5">
    <location>
        <begin position="206"/>
        <end position="225"/>
    </location>
</feature>
<gene>
    <name evidence="7" type="ORF">GKZ27_02840</name>
</gene>
<keyword evidence="2" id="KW-0238">DNA-binding</keyword>